<feature type="transmembrane region" description="Helical" evidence="6">
    <location>
        <begin position="26"/>
        <end position="52"/>
    </location>
</feature>
<reference evidence="7 8" key="1">
    <citation type="submission" date="2020-04" db="EMBL/GenBank/DDBJ databases">
        <title>Usitatibacter rugosus gen. nov., sp. nov. and Usitatibacter palustris sp. nov., novel members of Usitatibacteraceae fam. nov. within the order Nitrosomonadales isolated from soil.</title>
        <authorList>
            <person name="Huber K.J."/>
            <person name="Neumann-Schaal M."/>
            <person name="Geppert A."/>
            <person name="Luckner M."/>
            <person name="Wanner G."/>
            <person name="Overmann J."/>
        </authorList>
    </citation>
    <scope>NUCLEOTIDE SEQUENCE [LARGE SCALE GENOMIC DNA]</scope>
    <source>
        <strain evidence="7 8">Swamp67</strain>
    </source>
</reference>
<evidence type="ECO:0000313" key="8">
    <source>
        <dbReference type="Proteomes" id="UP000503096"/>
    </source>
</evidence>
<dbReference type="AlphaFoldDB" id="A0A6M4H5U5"/>
<feature type="transmembrane region" description="Helical" evidence="6">
    <location>
        <begin position="117"/>
        <end position="136"/>
    </location>
</feature>
<evidence type="ECO:0000256" key="2">
    <source>
        <dbReference type="ARBA" id="ARBA00022475"/>
    </source>
</evidence>
<dbReference type="KEGG" id="upl:DSM104440_01685"/>
<dbReference type="RefSeq" id="WP_171161642.1">
    <property type="nucleotide sequence ID" value="NZ_CP053073.1"/>
</dbReference>
<feature type="transmembrane region" description="Helical" evidence="6">
    <location>
        <begin position="59"/>
        <end position="81"/>
    </location>
</feature>
<dbReference type="InterPro" id="IPR011701">
    <property type="entry name" value="MFS"/>
</dbReference>
<dbReference type="PANTHER" id="PTHR23513:SF6">
    <property type="entry name" value="MAJOR FACILITATOR SUPERFAMILY ASSOCIATED DOMAIN-CONTAINING PROTEIN"/>
    <property type="match status" value="1"/>
</dbReference>
<evidence type="ECO:0000256" key="3">
    <source>
        <dbReference type="ARBA" id="ARBA00022692"/>
    </source>
</evidence>
<feature type="transmembrane region" description="Helical" evidence="6">
    <location>
        <begin position="358"/>
        <end position="381"/>
    </location>
</feature>
<dbReference type="SUPFAM" id="SSF103473">
    <property type="entry name" value="MFS general substrate transporter"/>
    <property type="match status" value="1"/>
</dbReference>
<gene>
    <name evidence="7" type="primary">entS_2</name>
    <name evidence="7" type="ORF">DSM104440_01685</name>
</gene>
<dbReference type="EMBL" id="CP053073">
    <property type="protein sequence ID" value="QJR14870.1"/>
    <property type="molecule type" value="Genomic_DNA"/>
</dbReference>
<feature type="transmembrane region" description="Helical" evidence="6">
    <location>
        <begin position="236"/>
        <end position="259"/>
    </location>
</feature>
<feature type="transmembrane region" description="Helical" evidence="6">
    <location>
        <begin position="294"/>
        <end position="314"/>
    </location>
</feature>
<evidence type="ECO:0000313" key="7">
    <source>
        <dbReference type="EMBL" id="QJR14870.1"/>
    </source>
</evidence>
<evidence type="ECO:0000256" key="4">
    <source>
        <dbReference type="ARBA" id="ARBA00022989"/>
    </source>
</evidence>
<keyword evidence="3 6" id="KW-0812">Transmembrane</keyword>
<dbReference type="CDD" id="cd06173">
    <property type="entry name" value="MFS_MefA_like"/>
    <property type="match status" value="1"/>
</dbReference>
<evidence type="ECO:0000256" key="6">
    <source>
        <dbReference type="SAM" id="Phobius"/>
    </source>
</evidence>
<dbReference type="GO" id="GO:0005886">
    <property type="term" value="C:plasma membrane"/>
    <property type="evidence" value="ECO:0007669"/>
    <property type="project" value="UniProtKB-SubCell"/>
</dbReference>
<proteinExistence type="predicted"/>
<dbReference type="Pfam" id="PF07690">
    <property type="entry name" value="MFS_1"/>
    <property type="match status" value="2"/>
</dbReference>
<keyword evidence="4 6" id="KW-1133">Transmembrane helix</keyword>
<protein>
    <submittedName>
        <fullName evidence="7">Enterobactin exporter EntS</fullName>
    </submittedName>
</protein>
<feature type="transmembrane region" description="Helical" evidence="6">
    <location>
        <begin position="173"/>
        <end position="198"/>
    </location>
</feature>
<evidence type="ECO:0000256" key="1">
    <source>
        <dbReference type="ARBA" id="ARBA00004651"/>
    </source>
</evidence>
<feature type="transmembrane region" description="Helical" evidence="6">
    <location>
        <begin position="326"/>
        <end position="346"/>
    </location>
</feature>
<feature type="transmembrane region" description="Helical" evidence="6">
    <location>
        <begin position="87"/>
        <end position="110"/>
    </location>
</feature>
<dbReference type="GO" id="GO:0022857">
    <property type="term" value="F:transmembrane transporter activity"/>
    <property type="evidence" value="ECO:0007669"/>
    <property type="project" value="InterPro"/>
</dbReference>
<sequence>MASLLKSLHPSQWSLGLWRNPDFAKLWGSLTITHFGGQVTFLALPLTAALLLNASPFEIGILTALEALPFPLLGLFSGVLIDRVKKLPIIILADVGRGIALLAVPIAAWTGHLSMNVLYVVGFLVGVGGVIGWPAYQVFMTERVGRDNLTEANAKIGISDSAAQLIGPGLAGALIQALTAPIAILFDACAFFVSAIMLRGIPPSATDAPTSKPRAIRTEIREGLVTIWNNKILRACVWAIAGWQVFRHMFIAIVVVYAARELKFSAGHVGVMFMLAGVGSLAAAALVGPLNKRYGFGPTMLAGLSGTGLAWVIMGSAMGPTWLATLLFAGGLFVLDLAAMTFFINYLTLRQSVTPHRLLGRVTATMICLTVSTAPLGGLVGGWAAEVFGLREAMMMAGAGALILAPLVAFYSPLMQMKELPPVEEPGELESVAEEHAGD</sequence>
<dbReference type="InterPro" id="IPR036259">
    <property type="entry name" value="MFS_trans_sf"/>
</dbReference>
<keyword evidence="8" id="KW-1185">Reference proteome</keyword>
<feature type="transmembrane region" description="Helical" evidence="6">
    <location>
        <begin position="393"/>
        <end position="411"/>
    </location>
</feature>
<organism evidence="7 8">
    <name type="scientific">Usitatibacter palustris</name>
    <dbReference type="NCBI Taxonomy" id="2732487"/>
    <lineage>
        <taxon>Bacteria</taxon>
        <taxon>Pseudomonadati</taxon>
        <taxon>Pseudomonadota</taxon>
        <taxon>Betaproteobacteria</taxon>
        <taxon>Nitrosomonadales</taxon>
        <taxon>Usitatibacteraceae</taxon>
        <taxon>Usitatibacter</taxon>
    </lineage>
</organism>
<feature type="transmembrane region" description="Helical" evidence="6">
    <location>
        <begin position="265"/>
        <end position="287"/>
    </location>
</feature>
<dbReference type="Proteomes" id="UP000503096">
    <property type="component" value="Chromosome"/>
</dbReference>
<comment type="subcellular location">
    <subcellularLocation>
        <location evidence="1">Cell membrane</location>
        <topology evidence="1">Multi-pass membrane protein</topology>
    </subcellularLocation>
</comment>
<keyword evidence="2" id="KW-1003">Cell membrane</keyword>
<evidence type="ECO:0000256" key="5">
    <source>
        <dbReference type="ARBA" id="ARBA00023136"/>
    </source>
</evidence>
<dbReference type="Gene3D" id="1.20.1250.20">
    <property type="entry name" value="MFS general substrate transporter like domains"/>
    <property type="match status" value="1"/>
</dbReference>
<keyword evidence="5 6" id="KW-0472">Membrane</keyword>
<accession>A0A6M4H5U5</accession>
<dbReference type="PANTHER" id="PTHR23513">
    <property type="entry name" value="INTEGRAL MEMBRANE EFFLUX PROTEIN-RELATED"/>
    <property type="match status" value="1"/>
</dbReference>
<name>A0A6M4H5U5_9PROT</name>
<dbReference type="InParanoid" id="A0A6M4H5U5"/>